<dbReference type="AlphaFoldDB" id="A0A4P9WNT1"/>
<sequence>MLKCIFLIVELINGLWMYQLLSFMAMTAVPLPSKTIHNLVDAAVAKKFAKASQSEAPRSDQYMFIDESRSAPTGLLADMDAALRFSHGLNKWFGNSSMIFFPSEAIELTKVNRQRDLEFIQLLELLHKRTITEKDKAFISNLQPPSITQRNTLRHWINKECAHVFAHDNNHTAIHFHARDEYTVSKSTYIPISETTAAKLQEILDSSTNHYLGSFTWCKGMPLIYT</sequence>
<name>A0A4P9WNT1_9FUNG</name>
<dbReference type="EMBL" id="KZ993817">
    <property type="protein sequence ID" value="RKO94799.1"/>
    <property type="molecule type" value="Genomic_DNA"/>
</dbReference>
<keyword evidence="2" id="KW-1185">Reference proteome</keyword>
<accession>A0A4P9WNT1</accession>
<proteinExistence type="predicted"/>
<protein>
    <submittedName>
        <fullName evidence="1">Uncharacterized protein</fullName>
    </submittedName>
</protein>
<dbReference type="Proteomes" id="UP000269721">
    <property type="component" value="Unassembled WGS sequence"/>
</dbReference>
<evidence type="ECO:0000313" key="1">
    <source>
        <dbReference type="EMBL" id="RKO94799.1"/>
    </source>
</evidence>
<reference evidence="2" key="1">
    <citation type="journal article" date="2018" name="Nat. Microbiol.">
        <title>Leveraging single-cell genomics to expand the fungal tree of life.</title>
        <authorList>
            <person name="Ahrendt S.R."/>
            <person name="Quandt C.A."/>
            <person name="Ciobanu D."/>
            <person name="Clum A."/>
            <person name="Salamov A."/>
            <person name="Andreopoulos B."/>
            <person name="Cheng J.F."/>
            <person name="Woyke T."/>
            <person name="Pelin A."/>
            <person name="Henrissat B."/>
            <person name="Reynolds N.K."/>
            <person name="Benny G.L."/>
            <person name="Smith M.E."/>
            <person name="James T.Y."/>
            <person name="Grigoriev I.V."/>
        </authorList>
    </citation>
    <scope>NUCLEOTIDE SEQUENCE [LARGE SCALE GENOMIC DNA]</scope>
</reference>
<evidence type="ECO:0000313" key="2">
    <source>
        <dbReference type="Proteomes" id="UP000269721"/>
    </source>
</evidence>
<organism evidence="1 2">
    <name type="scientific">Blyttiomyces helicus</name>
    <dbReference type="NCBI Taxonomy" id="388810"/>
    <lineage>
        <taxon>Eukaryota</taxon>
        <taxon>Fungi</taxon>
        <taxon>Fungi incertae sedis</taxon>
        <taxon>Chytridiomycota</taxon>
        <taxon>Chytridiomycota incertae sedis</taxon>
        <taxon>Chytridiomycetes</taxon>
        <taxon>Chytridiomycetes incertae sedis</taxon>
        <taxon>Blyttiomyces</taxon>
    </lineage>
</organism>
<gene>
    <name evidence="1" type="ORF">BDK51DRAFT_28395</name>
</gene>